<dbReference type="CDD" id="cd15731">
    <property type="entry name" value="FYVE_LST2"/>
    <property type="match status" value="1"/>
</dbReference>
<dbReference type="SMART" id="SM00064">
    <property type="entry name" value="FYVE"/>
    <property type="match status" value="1"/>
</dbReference>
<evidence type="ECO:0000256" key="1">
    <source>
        <dbReference type="ARBA" id="ARBA00004146"/>
    </source>
</evidence>
<evidence type="ECO:0000256" key="6">
    <source>
        <dbReference type="ARBA" id="ARBA00022499"/>
    </source>
</evidence>
<keyword evidence="7" id="KW-0479">Metal-binding</keyword>
<feature type="compositionally biased region" description="Polar residues" evidence="16">
    <location>
        <begin position="359"/>
        <end position="368"/>
    </location>
</feature>
<keyword evidence="9 15" id="KW-0863">Zinc-finger</keyword>
<evidence type="ECO:0000256" key="2">
    <source>
        <dbReference type="ARBA" id="ARBA00004514"/>
    </source>
</evidence>
<dbReference type="InterPro" id="IPR051118">
    <property type="entry name" value="LST-2"/>
</dbReference>
<feature type="region of interest" description="Disordered" evidence="16">
    <location>
        <begin position="650"/>
        <end position="723"/>
    </location>
</feature>
<keyword evidence="19" id="KW-1185">Reference proteome</keyword>
<evidence type="ECO:0000256" key="15">
    <source>
        <dbReference type="PROSITE-ProRule" id="PRU00091"/>
    </source>
</evidence>
<evidence type="ECO:0000313" key="19">
    <source>
        <dbReference type="Proteomes" id="UP000540762"/>
    </source>
</evidence>
<evidence type="ECO:0000256" key="10">
    <source>
        <dbReference type="ARBA" id="ARBA00022833"/>
    </source>
</evidence>
<evidence type="ECO:0000256" key="8">
    <source>
        <dbReference type="ARBA" id="ARBA00022753"/>
    </source>
</evidence>
<dbReference type="InterPro" id="IPR013083">
    <property type="entry name" value="Znf_RING/FYVE/PHD"/>
</dbReference>
<evidence type="ECO:0000256" key="12">
    <source>
        <dbReference type="ARBA" id="ARBA00023136"/>
    </source>
</evidence>
<accession>A0A7K7MHN9</accession>
<dbReference type="Pfam" id="PF01363">
    <property type="entry name" value="FYVE"/>
    <property type="match status" value="1"/>
</dbReference>
<proteinExistence type="inferred from homology"/>
<evidence type="ECO:0000259" key="17">
    <source>
        <dbReference type="PROSITE" id="PS50178"/>
    </source>
</evidence>
<dbReference type="InterPro" id="IPR043269">
    <property type="entry name" value="FYVE_LST2"/>
</dbReference>
<feature type="non-terminal residue" evidence="18">
    <location>
        <position position="1"/>
    </location>
</feature>
<dbReference type="AlphaFoldDB" id="A0A7K7MHN9"/>
<reference evidence="18 19" key="1">
    <citation type="submission" date="2019-09" db="EMBL/GenBank/DDBJ databases">
        <title>Bird 10,000 Genomes (B10K) Project - Family phase.</title>
        <authorList>
            <person name="Zhang G."/>
        </authorList>
    </citation>
    <scope>NUCLEOTIDE SEQUENCE [LARGE SCALE GENOMIC DNA]</scope>
    <source>
        <strain evidence="18">OUT-0037</strain>
        <tissue evidence="18">Liver</tissue>
    </source>
</reference>
<feature type="non-terminal residue" evidence="18">
    <location>
        <position position="946"/>
    </location>
</feature>
<keyword evidence="6" id="KW-1017">Isopeptide bond</keyword>
<protein>
    <recommendedName>
        <fullName evidence="4">Lateral signaling target protein 2 homolog</fullName>
    </recommendedName>
    <alternativeName>
        <fullName evidence="14">Zinc finger FYVE domain-containing protein 28</fullName>
    </alternativeName>
</protein>
<dbReference type="InterPro" id="IPR017455">
    <property type="entry name" value="Znf_FYVE-rel"/>
</dbReference>
<name>A0A7K7MHN9_9PASS</name>
<comment type="subcellular location">
    <subcellularLocation>
        <location evidence="2">Cytoplasm</location>
        <location evidence="2">Cytosol</location>
    </subcellularLocation>
    <subcellularLocation>
        <location evidence="1">Early endosome membrane</location>
    </subcellularLocation>
</comment>
<evidence type="ECO:0000256" key="7">
    <source>
        <dbReference type="ARBA" id="ARBA00022723"/>
    </source>
</evidence>
<evidence type="ECO:0000256" key="16">
    <source>
        <dbReference type="SAM" id="MobiDB-lite"/>
    </source>
</evidence>
<dbReference type="PANTHER" id="PTHR46465:SF3">
    <property type="entry name" value="LATERAL SIGNALING TARGET PROTEIN 2 HOMOLOG"/>
    <property type="match status" value="1"/>
</dbReference>
<dbReference type="GO" id="GO:0005829">
    <property type="term" value="C:cytosol"/>
    <property type="evidence" value="ECO:0007669"/>
    <property type="project" value="UniProtKB-SubCell"/>
</dbReference>
<dbReference type="InterPro" id="IPR000306">
    <property type="entry name" value="Znf_FYVE"/>
</dbReference>
<gene>
    <name evidence="18" type="primary">Zfyve28_2</name>
    <name evidence="18" type="ORF">BRAATR_R06602</name>
</gene>
<dbReference type="SUPFAM" id="SSF57903">
    <property type="entry name" value="FYVE/PHD zinc finger"/>
    <property type="match status" value="1"/>
</dbReference>
<evidence type="ECO:0000256" key="3">
    <source>
        <dbReference type="ARBA" id="ARBA00008755"/>
    </source>
</evidence>
<comment type="function">
    <text evidence="13">Negative regulator of epidermal growth factor receptor (EGFR) signaling. Acts by promoting EGFR degradation in endosomes when not monoubiquitinated.</text>
</comment>
<feature type="compositionally biased region" description="Polar residues" evidence="16">
    <location>
        <begin position="650"/>
        <end position="671"/>
    </location>
</feature>
<dbReference type="InterPro" id="IPR011011">
    <property type="entry name" value="Znf_FYVE_PHD"/>
</dbReference>
<evidence type="ECO:0000256" key="5">
    <source>
        <dbReference type="ARBA" id="ARBA00022490"/>
    </source>
</evidence>
<dbReference type="PANTHER" id="PTHR46465">
    <property type="entry name" value="LATERAL SIGNALING TARGET PROTEIN 2 HOMOLOG"/>
    <property type="match status" value="1"/>
</dbReference>
<dbReference type="GO" id="GO:0008270">
    <property type="term" value="F:zinc ion binding"/>
    <property type="evidence" value="ECO:0007669"/>
    <property type="project" value="UniProtKB-KW"/>
</dbReference>
<comment type="caution">
    <text evidence="18">The sequence shown here is derived from an EMBL/GenBank/DDBJ whole genome shotgun (WGS) entry which is preliminary data.</text>
</comment>
<evidence type="ECO:0000256" key="11">
    <source>
        <dbReference type="ARBA" id="ARBA00022843"/>
    </source>
</evidence>
<evidence type="ECO:0000256" key="13">
    <source>
        <dbReference type="ARBA" id="ARBA00059106"/>
    </source>
</evidence>
<dbReference type="FunFam" id="3.30.40.10:FF:000092">
    <property type="entry name" value="Lateral signaling target protein 2 homolog"/>
    <property type="match status" value="1"/>
</dbReference>
<dbReference type="GO" id="GO:0031901">
    <property type="term" value="C:early endosome membrane"/>
    <property type="evidence" value="ECO:0007669"/>
    <property type="project" value="UniProtKB-SubCell"/>
</dbReference>
<keyword evidence="8" id="KW-0967">Endosome</keyword>
<sequence>QRTDPQLLAQFYYADEELNQVAAELDSLDGRKDPQRCTLLVNQFRSCQDNVLNIINQIMDECIPHERANRDFCVKFPEEIRHDNLAGQLWFGAECLAAGSIIMNREIESMAMRPLAKDLTRSLEEVRNIIRDQALRDLNLYTEKMKDSLKHFDVLFAEFELSYVSAMVPVKSPKEYYVQQEVIVLFCETVERALRLGYLTQDMIDDYEPALMFTIPRLAIVCGLVVYSEGPLNLDHKPEDMSELFRPFHTLLRKIRQTLTEDELHTLERNLCISQDVDFPVRADPEVPSVIAPGINATLPPKELSAKAENTEAELACSMQYDEQELEQLNRMVHRVGDEMSSLLSPPSICQSPAHRPSLRNSSSTEASPTRHHLDNLTDEEDRVFFMDDLDGAGEALAGLDSVSDTFAWVNNPCHDSKQNLQYRDALLYENGHQTEETLLLRDAESDLSNNNNVEDGKQMSGISVPNSCSCLEGPDSQLYLNGWDAYADDAETAEVIAHRTGGMKISATVIFNPKSPSSSVSPVTTPEAAISCVPGSANPLANEEEDESHKLSIAATNCLINSCVCCGSCEDSREDGVEGLKTKHSAGGVVNASYTLVKSKEMDHVDNLDNSVPEQETLKPETSALLAERDFGSEEQKLPISSKCLAHSSGSQVGAESDSQGEAESISNQQKKWEKRKQLCDKKMDYNEDASSERTTKEDVKSRSSSSSQDGLRDSPLSSISSSDYESVSVTTCSLSSIYALSSLMTSSCSSDDIDQEEIQLALQAAKIATREKIRSRFHGSNDLIHRLFVCISGVADQLQTNYASDLRSILKTLFEVMATKPETEDKEKQKKGNHGLRNAALEDCALCQESISSSELAAKARDGDFEDPPDWVPDEVCSYCTACKAPFTVIRRKHHCRSCGKIFCSRCSSHSAPLPRYGQMKPVRVCTHCYMFHVTPFYSDRAGI</sequence>
<comment type="similarity">
    <text evidence="3">Belongs to the lst-2 family.</text>
</comment>
<feature type="compositionally biased region" description="Basic and acidic residues" evidence="16">
    <location>
        <begin position="677"/>
        <end position="703"/>
    </location>
</feature>
<evidence type="ECO:0000313" key="18">
    <source>
        <dbReference type="EMBL" id="NWZ42405.1"/>
    </source>
</evidence>
<organism evidence="18 19">
    <name type="scientific">Brachypodius melanocephalos</name>
    <name type="common">black-headed bulbul</name>
    <dbReference type="NCBI Taxonomy" id="3235156"/>
    <lineage>
        <taxon>Eukaryota</taxon>
        <taxon>Metazoa</taxon>
        <taxon>Chordata</taxon>
        <taxon>Craniata</taxon>
        <taxon>Vertebrata</taxon>
        <taxon>Euteleostomi</taxon>
        <taxon>Archelosauria</taxon>
        <taxon>Archosauria</taxon>
        <taxon>Dinosauria</taxon>
        <taxon>Saurischia</taxon>
        <taxon>Theropoda</taxon>
        <taxon>Coelurosauria</taxon>
        <taxon>Aves</taxon>
        <taxon>Neognathae</taxon>
        <taxon>Neoaves</taxon>
        <taxon>Telluraves</taxon>
        <taxon>Australaves</taxon>
        <taxon>Passeriformes</taxon>
        <taxon>Sylvioidea</taxon>
        <taxon>Pycnonotidae</taxon>
        <taxon>Brachypodius</taxon>
    </lineage>
</organism>
<dbReference type="Proteomes" id="UP000540762">
    <property type="component" value="Unassembled WGS sequence"/>
</dbReference>
<keyword evidence="11" id="KW-0832">Ubl conjugation</keyword>
<keyword evidence="10" id="KW-0862">Zinc</keyword>
<dbReference type="Gene3D" id="3.30.40.10">
    <property type="entry name" value="Zinc/RING finger domain, C3HC4 (zinc finger)"/>
    <property type="match status" value="1"/>
</dbReference>
<keyword evidence="12" id="KW-0472">Membrane</keyword>
<dbReference type="PROSITE" id="PS50178">
    <property type="entry name" value="ZF_FYVE"/>
    <property type="match status" value="1"/>
</dbReference>
<feature type="domain" description="FYVE-type" evidence="17">
    <location>
        <begin position="876"/>
        <end position="932"/>
    </location>
</feature>
<feature type="region of interest" description="Disordered" evidence="16">
    <location>
        <begin position="343"/>
        <end position="376"/>
    </location>
</feature>
<evidence type="ECO:0000256" key="14">
    <source>
        <dbReference type="ARBA" id="ARBA00083237"/>
    </source>
</evidence>
<evidence type="ECO:0000256" key="9">
    <source>
        <dbReference type="ARBA" id="ARBA00022771"/>
    </source>
</evidence>
<evidence type="ECO:0000256" key="4">
    <source>
        <dbReference type="ARBA" id="ARBA00019870"/>
    </source>
</evidence>
<dbReference type="EMBL" id="VZSR01003371">
    <property type="protein sequence ID" value="NWZ42405.1"/>
    <property type="molecule type" value="Genomic_DNA"/>
</dbReference>
<keyword evidence="5" id="KW-0963">Cytoplasm</keyword>